<dbReference type="EMBL" id="ML736747">
    <property type="protein sequence ID" value="KAE8407539.1"/>
    <property type="molecule type" value="Genomic_DNA"/>
</dbReference>
<feature type="chain" id="PRO_5024792305" description="Transcription factor domain-containing protein" evidence="5">
    <location>
        <begin position="21"/>
        <end position="199"/>
    </location>
</feature>
<feature type="signal peptide" evidence="5">
    <location>
        <begin position="1"/>
        <end position="20"/>
    </location>
</feature>
<keyword evidence="2" id="KW-0805">Transcription regulation</keyword>
<keyword evidence="3" id="KW-0804">Transcription</keyword>
<accession>A0A5N7DNC4</accession>
<comment type="subcellular location">
    <subcellularLocation>
        <location evidence="1">Nucleus</location>
    </subcellularLocation>
</comment>
<organism evidence="6 7">
    <name type="scientific">Aspergillus pseudonomiae</name>
    <dbReference type="NCBI Taxonomy" id="1506151"/>
    <lineage>
        <taxon>Eukaryota</taxon>
        <taxon>Fungi</taxon>
        <taxon>Dikarya</taxon>
        <taxon>Ascomycota</taxon>
        <taxon>Pezizomycotina</taxon>
        <taxon>Eurotiomycetes</taxon>
        <taxon>Eurotiomycetidae</taxon>
        <taxon>Eurotiales</taxon>
        <taxon>Aspergillaceae</taxon>
        <taxon>Aspergillus</taxon>
        <taxon>Aspergillus subgen. Circumdati</taxon>
    </lineage>
</organism>
<dbReference type="Proteomes" id="UP000325579">
    <property type="component" value="Unassembled WGS sequence"/>
</dbReference>
<keyword evidence="7" id="KW-1185">Reference proteome</keyword>
<evidence type="ECO:0000256" key="2">
    <source>
        <dbReference type="ARBA" id="ARBA00023015"/>
    </source>
</evidence>
<evidence type="ECO:0000256" key="5">
    <source>
        <dbReference type="SAM" id="SignalP"/>
    </source>
</evidence>
<dbReference type="PANTHER" id="PTHR31001">
    <property type="entry name" value="UNCHARACTERIZED TRANSCRIPTIONAL REGULATORY PROTEIN"/>
    <property type="match status" value="1"/>
</dbReference>
<reference evidence="6 7" key="1">
    <citation type="submission" date="2019-04" db="EMBL/GenBank/DDBJ databases">
        <authorList>
            <consortium name="DOE Joint Genome Institute"/>
            <person name="Mondo S."/>
            <person name="Kjaerbolling I."/>
            <person name="Vesth T."/>
            <person name="Frisvad J.C."/>
            <person name="Nybo J.L."/>
            <person name="Theobald S."/>
            <person name="Kildgaard S."/>
            <person name="Isbrandt T."/>
            <person name="Kuo A."/>
            <person name="Sato A."/>
            <person name="Lyhne E.K."/>
            <person name="Kogle M.E."/>
            <person name="Wiebenga A."/>
            <person name="Kun R.S."/>
            <person name="Lubbers R.J."/>
            <person name="Makela M.R."/>
            <person name="Barry K."/>
            <person name="Chovatia M."/>
            <person name="Clum A."/>
            <person name="Daum C."/>
            <person name="Haridas S."/>
            <person name="He G."/>
            <person name="LaButti K."/>
            <person name="Lipzen A."/>
            <person name="Riley R."/>
            <person name="Salamov A."/>
            <person name="Simmons B.A."/>
            <person name="Magnuson J.K."/>
            <person name="Henrissat B."/>
            <person name="Mortensen U.H."/>
            <person name="Larsen T.O."/>
            <person name="Devries R.P."/>
            <person name="Grigoriev I.V."/>
            <person name="Machida M."/>
            <person name="Baker S.E."/>
            <person name="Andersen M.R."/>
            <person name="Cantor M.N."/>
            <person name="Hua S.X."/>
        </authorList>
    </citation>
    <scope>NUCLEOTIDE SEQUENCE [LARGE SCALE GENOMIC DNA]</scope>
    <source>
        <strain evidence="6 7">CBS 119388</strain>
    </source>
</reference>
<proteinExistence type="predicted"/>
<gene>
    <name evidence="6" type="ORF">BDV37DRAFT_4392</name>
</gene>
<evidence type="ECO:0000313" key="6">
    <source>
        <dbReference type="EMBL" id="KAE8407539.1"/>
    </source>
</evidence>
<keyword evidence="5" id="KW-0732">Signal</keyword>
<dbReference type="GO" id="GO:0005634">
    <property type="term" value="C:nucleus"/>
    <property type="evidence" value="ECO:0007669"/>
    <property type="project" value="UniProtKB-SubCell"/>
</dbReference>
<dbReference type="InterPro" id="IPR050613">
    <property type="entry name" value="Sec_Metabolite_Reg"/>
</dbReference>
<dbReference type="CDD" id="cd12148">
    <property type="entry name" value="fungal_TF_MHR"/>
    <property type="match status" value="1"/>
</dbReference>
<name>A0A5N7DNC4_9EURO</name>
<evidence type="ECO:0000313" key="7">
    <source>
        <dbReference type="Proteomes" id="UP000325579"/>
    </source>
</evidence>
<evidence type="ECO:0000256" key="4">
    <source>
        <dbReference type="ARBA" id="ARBA00023242"/>
    </source>
</evidence>
<evidence type="ECO:0008006" key="8">
    <source>
        <dbReference type="Google" id="ProtNLM"/>
    </source>
</evidence>
<evidence type="ECO:0000256" key="3">
    <source>
        <dbReference type="ARBA" id="ARBA00023163"/>
    </source>
</evidence>
<dbReference type="AlphaFoldDB" id="A0A5N7DNC4"/>
<sequence length="199" mass="22587">MGRRVWWYLIATDWLLAARCGDPGEGVYQANPRQMIVKKPRNLNDVHLLDAGLHLDLPISQPTEMSYFLQRLRLAEISRSIVDYTSMAVTSAGGASYYTHVTAIDFELDQMIHDIPSFFYLDTYESSSDSTTSGIFIQAYLPNAVIHTQRCKLHLTYLTSGPNNNPAYTSSRETCLKSVRQLIRAEAQLERAQHPFVQI</sequence>
<dbReference type="RefSeq" id="XP_031944858.1">
    <property type="nucleotide sequence ID" value="XM_032090655.1"/>
</dbReference>
<protein>
    <recommendedName>
        <fullName evidence="8">Transcription factor domain-containing protein</fullName>
    </recommendedName>
</protein>
<dbReference type="GeneID" id="43675346"/>
<dbReference type="PANTHER" id="PTHR31001:SF90">
    <property type="entry name" value="CENTROMERE DNA-BINDING PROTEIN COMPLEX CBF3 SUBUNIT B"/>
    <property type="match status" value="1"/>
</dbReference>
<dbReference type="OrthoDB" id="4506434at2759"/>
<evidence type="ECO:0000256" key="1">
    <source>
        <dbReference type="ARBA" id="ARBA00004123"/>
    </source>
</evidence>
<keyword evidence="4" id="KW-0539">Nucleus</keyword>